<evidence type="ECO:0000313" key="2">
    <source>
        <dbReference type="EMBL" id="JAA87401.1"/>
    </source>
</evidence>
<accession>S4P695</accession>
<reference evidence="2" key="2">
    <citation type="submission" date="2013-05" db="EMBL/GenBank/DDBJ databases">
        <authorList>
            <person name="Carter J.-M."/>
            <person name="Baker S.C."/>
            <person name="Pink R."/>
            <person name="Carter D.R.F."/>
            <person name="Collins A."/>
            <person name="Tomlin J."/>
            <person name="Gibbs M."/>
            <person name="Breuker C.J."/>
        </authorList>
    </citation>
    <scope>NUCLEOTIDE SEQUENCE</scope>
    <source>
        <tissue evidence="2">Ovary</tissue>
    </source>
</reference>
<keyword evidence="1" id="KW-0732">Signal</keyword>
<dbReference type="EMBL" id="GAIX01005159">
    <property type="protein sequence ID" value="JAA87401.1"/>
    <property type="molecule type" value="Transcribed_RNA"/>
</dbReference>
<dbReference type="AlphaFoldDB" id="S4P695"/>
<feature type="signal peptide" evidence="1">
    <location>
        <begin position="1"/>
        <end position="27"/>
    </location>
</feature>
<proteinExistence type="predicted"/>
<feature type="chain" id="PRO_5004531840" description="Secreted protein" evidence="1">
    <location>
        <begin position="28"/>
        <end position="84"/>
    </location>
</feature>
<sequence length="84" mass="9178">MSMFVHSSSSSSVLFRILLVQNAAISAESVLTRYGGQRPQLQCHVCYRHKVQSDDCLAVDLILGNSSIVVNNRFSFSVAPGFSV</sequence>
<organism evidence="2">
    <name type="scientific">Pararge aegeria</name>
    <name type="common">speckled wood butterfly</name>
    <dbReference type="NCBI Taxonomy" id="116150"/>
    <lineage>
        <taxon>Eukaryota</taxon>
        <taxon>Metazoa</taxon>
        <taxon>Ecdysozoa</taxon>
        <taxon>Arthropoda</taxon>
        <taxon>Hexapoda</taxon>
        <taxon>Insecta</taxon>
        <taxon>Pterygota</taxon>
        <taxon>Neoptera</taxon>
        <taxon>Endopterygota</taxon>
        <taxon>Lepidoptera</taxon>
        <taxon>Glossata</taxon>
        <taxon>Ditrysia</taxon>
        <taxon>Papilionoidea</taxon>
        <taxon>Nymphalidae</taxon>
        <taxon>Satyrinae</taxon>
        <taxon>Satyrini</taxon>
        <taxon>Parargina</taxon>
        <taxon>Pararge</taxon>
    </lineage>
</organism>
<name>S4P695_9NEOP</name>
<evidence type="ECO:0008006" key="3">
    <source>
        <dbReference type="Google" id="ProtNLM"/>
    </source>
</evidence>
<protein>
    <recommendedName>
        <fullName evidence="3">Secreted protein</fullName>
    </recommendedName>
</protein>
<reference evidence="2" key="1">
    <citation type="journal article" date="2013" name="BMC Genomics">
        <title>Unscrambling butterfly oogenesis.</title>
        <authorList>
            <person name="Carter J.M."/>
            <person name="Baker S.C."/>
            <person name="Pink R."/>
            <person name="Carter D.R."/>
            <person name="Collins A."/>
            <person name="Tomlin J."/>
            <person name="Gibbs M."/>
            <person name="Breuker C.J."/>
        </authorList>
    </citation>
    <scope>NUCLEOTIDE SEQUENCE</scope>
    <source>
        <tissue evidence="2">Ovary</tissue>
    </source>
</reference>
<evidence type="ECO:0000256" key="1">
    <source>
        <dbReference type="SAM" id="SignalP"/>
    </source>
</evidence>